<protein>
    <recommendedName>
        <fullName evidence="7">SANT domain-containing protein</fullName>
    </recommendedName>
</protein>
<evidence type="ECO:0000313" key="6">
    <source>
        <dbReference type="Proteomes" id="UP000005666"/>
    </source>
</evidence>
<feature type="compositionally biased region" description="Low complexity" evidence="2">
    <location>
        <begin position="1156"/>
        <end position="1165"/>
    </location>
</feature>
<feature type="compositionally biased region" description="Polar residues" evidence="2">
    <location>
        <begin position="419"/>
        <end position="428"/>
    </location>
</feature>
<keyword evidence="6" id="KW-1185">Reference proteome</keyword>
<feature type="compositionally biased region" description="Polar residues" evidence="2">
    <location>
        <begin position="1146"/>
        <end position="1155"/>
    </location>
</feature>
<name>G8BN63_TETPH</name>
<feature type="compositionally biased region" description="Low complexity" evidence="2">
    <location>
        <begin position="127"/>
        <end position="140"/>
    </location>
</feature>
<sequence length="1378" mass="154993">MVDSSIISSNSPKKNEDKKRYYYSNSSSNITRPNSHGNPNNMHLYSNNSNNSVTNINKKYPYYNHPNSHGNSTPLSTNESINQHTKQSRYDPNSINRPSSTSRLTGSRYNPEEKSQLSQTISNPATNSQPISIGNNSNINVSRYSGSRYNPQPKPNHYNNNATGVNSIASGQVNIRNRPKSTDPVVSRNSSHTYRNSSATNVTGYNDLSKDTQFNSQRNSLPLQNKWKTTYSPLGKTSTDQSFTTNHDGYENDSQKQQNHYNNNTSRNNSWKSARVAKSLTSSYVAPSPKRYNPNPVTNLTSSLEASNQSQTTTPITTAPLKISSNVDQQETNKDMPSNDDQDNSFAKYSITEVNSKEQSQRYIPSLNPHSLGSSLINSVKVPEKITKPLHNEQVIRKGSIKKVSKSEEQYIDIEYKSEQSGTSSPVSTKRDSKVFQGGDNLRKRSLSASKTPNRSSGFLWSQADENDTLMTNDVNDEKSKLINNIFKQDYKHTGDIEKLDEESKLNDKSILKKQLLTNYNYIFDPKVLKTDFDAVRKNLPLSKGYTTPLTEIDSCIFPMGRAETKLWELKNQKRDDIISEQKYLLKTPLKAISDYPFIDENKLLYKQAVRPTLSTSISKTKKYERLRKVQLKKQFIDLKNNWVKTCDRLDSISNKLRSEEIAYKKKLAEEEEERLKAEKELLEEQKKASGSSRRRNRADFVDDTDMESVLLQIDPNYKHFKIAATIPPMIIDPIEKYSMKFKDVNNLITDKDQWSSRVLSDGIDNFTEYEHELFVEGYLSYPKKFGKISNHMGNLRTPEECVLHYYRTKKKVNYKKLIIEKNKKRKGGVSKKKTKKKEKSNEITDTNEDTTMEAEQEQPSNIKEETLHDNDKEEIVVENEEIISKEENSISNEEIVTNEQNTDTNDNGIPNETSSINNVKSTYVEPATMEQGIEKTDATVNPEITAHPITIESSIEGENKPVPNNEFPDLANSTNSRNETEIQESNKRNFEEVVYTSGTEPKYPHNNQYHADYEHYSKLDENAYDASSKKKFKPQIDHKSSYWSVKEANLFPDLLKQYGSQWILISNALGTKSTTMVRNYYQRNAAQQGWKLIVEEADSKLNATSSGSVQQSQILIQAGQQQTNAAVMYSQNGVPIQQKPALGFFSNTDNEGANSSTTALASTAQPFSQESAPKDIFSSVSSTGITLPPPRLPSIQLGRPSIFPQNGQYSGDSHVPSQLPPSRFSSVSHQSNRISDLLNSKTPDVASANTNAEASPINSSITNDSSKQIFTEARPASQINTRPLISSLLNYESNQPDMKAVTNRVLVVPSTIPISPMQLQANTMQPPQLPALNFNTDPLAALAAIASASENMSPLLTKNTTPSSSAQDSTTQLKETK</sequence>
<dbReference type="GO" id="GO:0006357">
    <property type="term" value="P:regulation of transcription by RNA polymerase II"/>
    <property type="evidence" value="ECO:0007669"/>
    <property type="project" value="TreeGrafter"/>
</dbReference>
<dbReference type="CDD" id="cd00167">
    <property type="entry name" value="SANT"/>
    <property type="match status" value="2"/>
</dbReference>
<dbReference type="RefSeq" id="XP_003683775.1">
    <property type="nucleotide sequence ID" value="XM_003683727.1"/>
</dbReference>
<feature type="compositionally biased region" description="Polar residues" evidence="2">
    <location>
        <begin position="65"/>
        <end position="108"/>
    </location>
</feature>
<evidence type="ECO:0000259" key="3">
    <source>
        <dbReference type="PROSITE" id="PS50090"/>
    </source>
</evidence>
<dbReference type="STRING" id="1071381.G8BN63"/>
<feature type="region of interest" description="Disordered" evidence="2">
    <location>
        <begin position="1355"/>
        <end position="1378"/>
    </location>
</feature>
<dbReference type="SMART" id="SM00717">
    <property type="entry name" value="SANT"/>
    <property type="match status" value="2"/>
</dbReference>
<feature type="region of interest" description="Disordered" evidence="2">
    <location>
        <begin position="1"/>
        <end position="272"/>
    </location>
</feature>
<dbReference type="Proteomes" id="UP000005666">
    <property type="component" value="Chromosome 1"/>
</dbReference>
<dbReference type="eggNOG" id="KOG1878">
    <property type="taxonomic scope" value="Eukaryota"/>
</dbReference>
<evidence type="ECO:0000256" key="2">
    <source>
        <dbReference type="SAM" id="MobiDB-lite"/>
    </source>
</evidence>
<dbReference type="InterPro" id="IPR017884">
    <property type="entry name" value="SANT_dom"/>
</dbReference>
<gene>
    <name evidence="5" type="primary">TPHA0A02580</name>
    <name evidence="5" type="ordered locus">TPHA_0A02580</name>
</gene>
<feature type="compositionally biased region" description="Basic and acidic residues" evidence="2">
    <location>
        <begin position="979"/>
        <end position="989"/>
    </location>
</feature>
<dbReference type="InterPro" id="IPR009057">
    <property type="entry name" value="Homeodomain-like_sf"/>
</dbReference>
<feature type="domain" description="Myb-like" evidence="3">
    <location>
        <begin position="1036"/>
        <end position="1086"/>
    </location>
</feature>
<feature type="compositionally biased region" description="Acidic residues" evidence="2">
    <location>
        <begin position="846"/>
        <end position="857"/>
    </location>
</feature>
<evidence type="ECO:0000313" key="5">
    <source>
        <dbReference type="EMBL" id="CCE61341.1"/>
    </source>
</evidence>
<feature type="region of interest" description="Disordered" evidence="2">
    <location>
        <begin position="968"/>
        <end position="989"/>
    </location>
</feature>
<feature type="compositionally biased region" description="Low complexity" evidence="2">
    <location>
        <begin position="38"/>
        <end position="57"/>
    </location>
</feature>
<feature type="region of interest" description="Disordered" evidence="2">
    <location>
        <begin position="826"/>
        <end position="863"/>
    </location>
</feature>
<evidence type="ECO:0000256" key="1">
    <source>
        <dbReference type="SAM" id="Coils"/>
    </source>
</evidence>
<dbReference type="EMBL" id="HE612856">
    <property type="protein sequence ID" value="CCE61341.1"/>
    <property type="molecule type" value="Genomic_DNA"/>
</dbReference>
<accession>G8BN63</accession>
<dbReference type="KEGG" id="tpf:TPHA_0A02580"/>
<feature type="domain" description="SANT" evidence="4">
    <location>
        <begin position="762"/>
        <end position="814"/>
    </location>
</feature>
<reference evidence="5 6" key="1">
    <citation type="journal article" date="2011" name="Proc. Natl. Acad. Sci. U.S.A.">
        <title>Evolutionary erosion of yeast sex chromosomes by mating-type switching accidents.</title>
        <authorList>
            <person name="Gordon J.L."/>
            <person name="Armisen D."/>
            <person name="Proux-Wera E."/>
            <person name="Oheigeartaigh S.S."/>
            <person name="Byrne K.P."/>
            <person name="Wolfe K.H."/>
        </authorList>
    </citation>
    <scope>NUCLEOTIDE SEQUENCE [LARGE SCALE GENOMIC DNA]</scope>
    <source>
        <strain evidence="6">ATCC 24235 / CBS 4417 / NBRC 1672 / NRRL Y-8282 / UCD 70-5</strain>
    </source>
</reference>
<evidence type="ECO:0000259" key="4">
    <source>
        <dbReference type="PROSITE" id="PS51293"/>
    </source>
</evidence>
<dbReference type="PROSITE" id="PS51293">
    <property type="entry name" value="SANT"/>
    <property type="match status" value="1"/>
</dbReference>
<dbReference type="InterPro" id="IPR051571">
    <property type="entry name" value="N-CoR_corepressor"/>
</dbReference>
<dbReference type="InterPro" id="IPR001005">
    <property type="entry name" value="SANT/Myb"/>
</dbReference>
<dbReference type="GeneID" id="11532417"/>
<dbReference type="PROSITE" id="PS50090">
    <property type="entry name" value="MYB_LIKE"/>
    <property type="match status" value="1"/>
</dbReference>
<feature type="compositionally biased region" description="Polar residues" evidence="2">
    <location>
        <begin position="447"/>
        <end position="460"/>
    </location>
</feature>
<dbReference type="OMA" id="NTHCHIL"/>
<dbReference type="PANTHER" id="PTHR13992">
    <property type="entry name" value="NUCLEAR RECEPTOR CO-REPRESSOR RELATED NCOR"/>
    <property type="match status" value="1"/>
</dbReference>
<feature type="region of interest" description="Disordered" evidence="2">
    <location>
        <begin position="1142"/>
        <end position="1230"/>
    </location>
</feature>
<feature type="compositionally biased region" description="Polar residues" evidence="2">
    <location>
        <begin position="295"/>
        <end position="330"/>
    </location>
</feature>
<feature type="region of interest" description="Disordered" evidence="2">
    <location>
        <begin position="417"/>
        <end position="460"/>
    </location>
</feature>
<dbReference type="Pfam" id="PF00249">
    <property type="entry name" value="Myb_DNA-binding"/>
    <property type="match status" value="2"/>
</dbReference>
<dbReference type="OrthoDB" id="10258692at2759"/>
<feature type="compositionally biased region" description="Polar residues" evidence="2">
    <location>
        <begin position="187"/>
        <end position="247"/>
    </location>
</feature>
<organism evidence="5 6">
    <name type="scientific">Tetrapisispora phaffii (strain ATCC 24235 / CBS 4417 / NBRC 1672 / NRRL Y-8282 / UCD 70-5)</name>
    <name type="common">Yeast</name>
    <name type="synonym">Fabospora phaffii</name>
    <dbReference type="NCBI Taxonomy" id="1071381"/>
    <lineage>
        <taxon>Eukaryota</taxon>
        <taxon>Fungi</taxon>
        <taxon>Dikarya</taxon>
        <taxon>Ascomycota</taxon>
        <taxon>Saccharomycotina</taxon>
        <taxon>Saccharomycetes</taxon>
        <taxon>Saccharomycetales</taxon>
        <taxon>Saccharomycetaceae</taxon>
        <taxon>Tetrapisispora</taxon>
    </lineage>
</organism>
<feature type="compositionally biased region" description="Low complexity" evidence="2">
    <location>
        <begin position="259"/>
        <end position="269"/>
    </location>
</feature>
<dbReference type="PANTHER" id="PTHR13992:SF39">
    <property type="entry name" value="SMRTER, ISOFORM G"/>
    <property type="match status" value="1"/>
</dbReference>
<feature type="compositionally biased region" description="Low complexity" evidence="2">
    <location>
        <begin position="1"/>
        <end position="12"/>
    </location>
</feature>
<keyword evidence="1" id="KW-0175">Coiled coil</keyword>
<feature type="compositionally biased region" description="Polar residues" evidence="2">
    <location>
        <begin position="157"/>
        <end position="175"/>
    </location>
</feature>
<dbReference type="FunFam" id="1.10.10.60:FF:000431">
    <property type="entry name" value="Set3C deacetylase complex subunit"/>
    <property type="match status" value="1"/>
</dbReference>
<feature type="coiled-coil region" evidence="1">
    <location>
        <begin position="654"/>
        <end position="689"/>
    </location>
</feature>
<feature type="compositionally biased region" description="Polar residues" evidence="2">
    <location>
        <begin position="116"/>
        <end position="126"/>
    </location>
</feature>
<dbReference type="GO" id="GO:0034967">
    <property type="term" value="C:Set3 complex"/>
    <property type="evidence" value="ECO:0007669"/>
    <property type="project" value="TreeGrafter"/>
</dbReference>
<feature type="compositionally biased region" description="Polar residues" evidence="2">
    <location>
        <begin position="141"/>
        <end position="150"/>
    </location>
</feature>
<feature type="compositionally biased region" description="Basic residues" evidence="2">
    <location>
        <begin position="826"/>
        <end position="839"/>
    </location>
</feature>
<evidence type="ECO:0008006" key="7">
    <source>
        <dbReference type="Google" id="ProtNLM"/>
    </source>
</evidence>
<dbReference type="Gene3D" id="1.10.10.60">
    <property type="entry name" value="Homeodomain-like"/>
    <property type="match status" value="2"/>
</dbReference>
<dbReference type="SUPFAM" id="SSF46689">
    <property type="entry name" value="Homeodomain-like"/>
    <property type="match status" value="2"/>
</dbReference>
<feature type="region of interest" description="Disordered" evidence="2">
    <location>
        <begin position="285"/>
        <end position="345"/>
    </location>
</feature>
<dbReference type="HOGENOM" id="CLU_004864_0_0_1"/>
<proteinExistence type="predicted"/>